<evidence type="ECO:0000256" key="6">
    <source>
        <dbReference type="SAM" id="MobiDB-lite"/>
    </source>
</evidence>
<name>A0A8M1KKY7_CLUHA</name>
<dbReference type="OrthoDB" id="5590282at2759"/>
<dbReference type="FunFam" id="1.10.472.10:FF:000001">
    <property type="entry name" value="G2/mitotic-specific cyclin"/>
    <property type="match status" value="1"/>
</dbReference>
<keyword evidence="4" id="KW-0131">Cell cycle</keyword>
<evidence type="ECO:0000256" key="1">
    <source>
        <dbReference type="ARBA" id="ARBA00006955"/>
    </source>
</evidence>
<dbReference type="GeneID" id="122132259"/>
<dbReference type="CDD" id="cd20536">
    <property type="entry name" value="CYCLIN_CCNO_rpt1"/>
    <property type="match status" value="1"/>
</dbReference>
<dbReference type="InterPro" id="IPR006671">
    <property type="entry name" value="Cyclin_N"/>
</dbReference>
<dbReference type="InterPro" id="IPR039361">
    <property type="entry name" value="Cyclin"/>
</dbReference>
<keyword evidence="8" id="KW-1185">Reference proteome</keyword>
<feature type="compositionally biased region" description="Polar residues" evidence="6">
    <location>
        <begin position="226"/>
        <end position="236"/>
    </location>
</feature>
<proteinExistence type="inferred from homology"/>
<feature type="compositionally biased region" description="Polar residues" evidence="6">
    <location>
        <begin position="258"/>
        <end position="273"/>
    </location>
</feature>
<evidence type="ECO:0000313" key="8">
    <source>
        <dbReference type="Proteomes" id="UP000515152"/>
    </source>
</evidence>
<dbReference type="Pfam" id="PF00134">
    <property type="entry name" value="Cyclin_N"/>
    <property type="match status" value="1"/>
</dbReference>
<sequence length="447" mass="48288">MSILSDSGFEDFHSPSPPSTHRLVSRSHVDAEQCPLLADWQLSHYDESCFTIQQHNEKEYLTRDCLTHQPQVNAEARCKLVSWLIAVHRHFELSFESCCLAVNIMDRFLGTTAVASDCFQLLGVTSLLIASKQVEVCSPRIRQLLSLCCGAFSREQLCNLECLVLLRLGFRLAAPTLAFFLHHYTLSANHILRQDPFIYSRLPTEVSTNHGLTQDSLTCLGRPQEPSMNCHSSQDLSPCPGPSHHSSQDLSPCPGPSHHSSQDLSPCPGPSQQQTLELTYRTSGALNLQWDERCRSLARQICELSLADYAFNRYPPSVTAQSAVRLALELLGASSTSPAKGSLVEGSLVEGSAAKGSLVKGSPVKGSAVEGSAVEGSPVKGSLVEGSPAKGSLVEGSAVDGSPVKGSPELALPQVGDIDQDLLQSCTENLKLLVSLNQMALQALMDL</sequence>
<dbReference type="Pfam" id="PF02984">
    <property type="entry name" value="Cyclin_C"/>
    <property type="match status" value="1"/>
</dbReference>
<accession>A0A8M1KKY7</accession>
<dbReference type="CDD" id="cd20537">
    <property type="entry name" value="CYCLIN_CCNO-like_rpt2"/>
    <property type="match status" value="1"/>
</dbReference>
<gene>
    <name evidence="9" type="primary">LOC122132259</name>
</gene>
<dbReference type="InterPro" id="IPR004367">
    <property type="entry name" value="Cyclin_C-dom"/>
</dbReference>
<feature type="region of interest" description="Disordered" evidence="6">
    <location>
        <begin position="359"/>
        <end position="386"/>
    </location>
</feature>
<evidence type="ECO:0000256" key="4">
    <source>
        <dbReference type="ARBA" id="ARBA00023306"/>
    </source>
</evidence>
<keyword evidence="2" id="KW-0132">Cell division</keyword>
<evidence type="ECO:0000259" key="7">
    <source>
        <dbReference type="SMART" id="SM00385"/>
    </source>
</evidence>
<dbReference type="SMART" id="SM00385">
    <property type="entry name" value="CYCLIN"/>
    <property type="match status" value="1"/>
</dbReference>
<reference evidence="9" key="1">
    <citation type="submission" date="2025-08" db="UniProtKB">
        <authorList>
            <consortium name="RefSeq"/>
        </authorList>
    </citation>
    <scope>IDENTIFICATION</scope>
</reference>
<evidence type="ECO:0000256" key="5">
    <source>
        <dbReference type="RuleBase" id="RU000383"/>
    </source>
</evidence>
<protein>
    <submittedName>
        <fullName evidence="9">Cyclin-O</fullName>
    </submittedName>
</protein>
<organism evidence="8 9">
    <name type="scientific">Clupea harengus</name>
    <name type="common">Atlantic herring</name>
    <dbReference type="NCBI Taxonomy" id="7950"/>
    <lineage>
        <taxon>Eukaryota</taxon>
        <taxon>Metazoa</taxon>
        <taxon>Chordata</taxon>
        <taxon>Craniata</taxon>
        <taxon>Vertebrata</taxon>
        <taxon>Euteleostomi</taxon>
        <taxon>Actinopterygii</taxon>
        <taxon>Neopterygii</taxon>
        <taxon>Teleostei</taxon>
        <taxon>Clupei</taxon>
        <taxon>Clupeiformes</taxon>
        <taxon>Clupeoidei</taxon>
        <taxon>Clupeidae</taxon>
        <taxon>Clupea</taxon>
    </lineage>
</organism>
<feature type="region of interest" description="Disordered" evidence="6">
    <location>
        <begin position="225"/>
        <end position="273"/>
    </location>
</feature>
<evidence type="ECO:0000313" key="9">
    <source>
        <dbReference type="RefSeq" id="XP_042563028.1"/>
    </source>
</evidence>
<dbReference type="KEGG" id="char:122132259"/>
<dbReference type="AlphaFoldDB" id="A0A8M1KKY7"/>
<feature type="region of interest" description="Disordered" evidence="6">
    <location>
        <begin position="1"/>
        <end position="21"/>
    </location>
</feature>
<evidence type="ECO:0000256" key="3">
    <source>
        <dbReference type="ARBA" id="ARBA00023127"/>
    </source>
</evidence>
<dbReference type="RefSeq" id="XP_042563028.1">
    <property type="nucleotide sequence ID" value="XM_042707094.1"/>
</dbReference>
<dbReference type="PANTHER" id="PTHR10177">
    <property type="entry name" value="CYCLINS"/>
    <property type="match status" value="1"/>
</dbReference>
<dbReference type="GO" id="GO:0051301">
    <property type="term" value="P:cell division"/>
    <property type="evidence" value="ECO:0007669"/>
    <property type="project" value="UniProtKB-KW"/>
</dbReference>
<feature type="domain" description="Cyclin-like" evidence="7">
    <location>
        <begin position="82"/>
        <end position="166"/>
    </location>
</feature>
<keyword evidence="3 5" id="KW-0195">Cyclin</keyword>
<evidence type="ECO:0000256" key="2">
    <source>
        <dbReference type="ARBA" id="ARBA00022618"/>
    </source>
</evidence>
<dbReference type="Proteomes" id="UP000515152">
    <property type="component" value="Unplaced"/>
</dbReference>
<dbReference type="InterPro" id="IPR013763">
    <property type="entry name" value="Cyclin-like_dom"/>
</dbReference>
<comment type="similarity">
    <text evidence="1">Belongs to the cyclin family. Cyclin AB subfamily.</text>
</comment>